<evidence type="ECO:0000313" key="3">
    <source>
        <dbReference type="Proteomes" id="UP000008917"/>
    </source>
</evidence>
<dbReference type="KEGG" id="vpe:Varpa_1973"/>
<dbReference type="STRING" id="595537.Varpa_1973"/>
<dbReference type="HOGENOM" id="CLU_2453764_0_0_4"/>
<feature type="region of interest" description="Disordered" evidence="1">
    <location>
        <begin position="67"/>
        <end position="89"/>
    </location>
</feature>
<reference evidence="3" key="1">
    <citation type="submission" date="2010-12" db="EMBL/GenBank/DDBJ databases">
        <title>Complete sequence of Variovorax paradoxus EPS.</title>
        <authorList>
            <consortium name="US DOE Joint Genome Institute"/>
            <person name="Lucas S."/>
            <person name="Copeland A."/>
            <person name="Lapidus A."/>
            <person name="Cheng J.-F."/>
            <person name="Goodwin L."/>
            <person name="Pitluck S."/>
            <person name="Teshima H."/>
            <person name="Detter J.C."/>
            <person name="Han C."/>
            <person name="Tapia R."/>
            <person name="Land M."/>
            <person name="Hauser L."/>
            <person name="Kyrpides N."/>
            <person name="Ivanova N."/>
            <person name="Ovchinnikova G."/>
            <person name="Orwin P."/>
            <person name="Han J.-I.G."/>
            <person name="Woyke T."/>
        </authorList>
    </citation>
    <scope>NUCLEOTIDE SEQUENCE [LARGE SCALE GENOMIC DNA]</scope>
    <source>
        <strain evidence="3">EPS</strain>
    </source>
</reference>
<proteinExistence type="predicted"/>
<dbReference type="RefSeq" id="WP_013540420.1">
    <property type="nucleotide sequence ID" value="NC_014931.1"/>
</dbReference>
<dbReference type="EMBL" id="CP002417">
    <property type="protein sequence ID" value="ADU36182.1"/>
    <property type="molecule type" value="Genomic_DNA"/>
</dbReference>
<accession>E6V8W0</accession>
<protein>
    <submittedName>
        <fullName evidence="2">Uncharacterized protein</fullName>
    </submittedName>
</protein>
<dbReference type="Proteomes" id="UP000008917">
    <property type="component" value="Chromosome"/>
</dbReference>
<reference evidence="2 3" key="2">
    <citation type="journal article" date="2013" name="Genome Announc.">
        <title>Genome of the Root-Associated Plant Growth-Promoting Bacterium Variovorax paradoxus Strain EPS.</title>
        <authorList>
            <person name="Han J.I."/>
            <person name="Spain J.C."/>
            <person name="Leadbetter J.R."/>
            <person name="Ovchinnikova G."/>
            <person name="Goodwin L.A."/>
            <person name="Han C.S."/>
            <person name="Woyke T."/>
            <person name="Davenport K.W."/>
            <person name="Orwin P.M."/>
        </authorList>
    </citation>
    <scope>NUCLEOTIDE SEQUENCE [LARGE SCALE GENOMIC DNA]</scope>
    <source>
        <strain evidence="2 3">EPS</strain>
    </source>
</reference>
<gene>
    <name evidence="2" type="ordered locus">Varpa_1973</name>
</gene>
<evidence type="ECO:0000313" key="2">
    <source>
        <dbReference type="EMBL" id="ADU36182.1"/>
    </source>
</evidence>
<evidence type="ECO:0000256" key="1">
    <source>
        <dbReference type="SAM" id="MobiDB-lite"/>
    </source>
</evidence>
<dbReference type="AlphaFoldDB" id="E6V8W0"/>
<sequence length="89" mass="9568">MSGANVKTWTAGELQRLLDCELAEAEEAIAAFGATAPKDDLLRKVMAIRRAKALVLAARKMVAERAAKASLEPESFDEEPDTEASAPRP</sequence>
<name>E6V8W0_VARPE</name>
<organism evidence="2 3">
    <name type="scientific">Variovorax paradoxus (strain EPS)</name>
    <dbReference type="NCBI Taxonomy" id="595537"/>
    <lineage>
        <taxon>Bacteria</taxon>
        <taxon>Pseudomonadati</taxon>
        <taxon>Pseudomonadota</taxon>
        <taxon>Betaproteobacteria</taxon>
        <taxon>Burkholderiales</taxon>
        <taxon>Comamonadaceae</taxon>
        <taxon>Variovorax</taxon>
    </lineage>
</organism>